<protein>
    <recommendedName>
        <fullName evidence="3">F-box domain-containing protein</fullName>
    </recommendedName>
</protein>
<gene>
    <name evidence="1" type="ORF">Tsubulata_017204</name>
</gene>
<dbReference type="InterPro" id="IPR032675">
    <property type="entry name" value="LRR_dom_sf"/>
</dbReference>
<dbReference type="Gene3D" id="1.20.1280.50">
    <property type="match status" value="1"/>
</dbReference>
<comment type="caution">
    <text evidence="1">The sequence shown here is derived from an EMBL/GenBank/DDBJ whole genome shotgun (WGS) entry which is preliminary data.</text>
</comment>
<dbReference type="PANTHER" id="PTHR38926:SF5">
    <property type="entry name" value="F-BOX AND LEUCINE-RICH REPEAT PROTEIN 6"/>
    <property type="match status" value="1"/>
</dbReference>
<evidence type="ECO:0008006" key="3">
    <source>
        <dbReference type="Google" id="ProtNLM"/>
    </source>
</evidence>
<keyword evidence="2" id="KW-1185">Reference proteome</keyword>
<dbReference type="AlphaFoldDB" id="A0A9Q0JA90"/>
<organism evidence="1 2">
    <name type="scientific">Turnera subulata</name>
    <dbReference type="NCBI Taxonomy" id="218843"/>
    <lineage>
        <taxon>Eukaryota</taxon>
        <taxon>Viridiplantae</taxon>
        <taxon>Streptophyta</taxon>
        <taxon>Embryophyta</taxon>
        <taxon>Tracheophyta</taxon>
        <taxon>Spermatophyta</taxon>
        <taxon>Magnoliopsida</taxon>
        <taxon>eudicotyledons</taxon>
        <taxon>Gunneridae</taxon>
        <taxon>Pentapetalae</taxon>
        <taxon>rosids</taxon>
        <taxon>fabids</taxon>
        <taxon>Malpighiales</taxon>
        <taxon>Passifloraceae</taxon>
        <taxon>Turnera</taxon>
    </lineage>
</organism>
<accession>A0A9Q0JA90</accession>
<dbReference type="SUPFAM" id="SSF52047">
    <property type="entry name" value="RNI-like"/>
    <property type="match status" value="1"/>
</dbReference>
<reference evidence="1" key="2">
    <citation type="journal article" date="2023" name="Plants (Basel)">
        <title>Annotation of the Turnera subulata (Passifloraceae) Draft Genome Reveals the S-Locus Evolved after the Divergence of Turneroideae from Passifloroideae in a Stepwise Manner.</title>
        <authorList>
            <person name="Henning P.M."/>
            <person name="Roalson E.H."/>
            <person name="Mir W."/>
            <person name="McCubbin A.G."/>
            <person name="Shore J.S."/>
        </authorList>
    </citation>
    <scope>NUCLEOTIDE SEQUENCE</scope>
    <source>
        <strain evidence="1">F60SS</strain>
    </source>
</reference>
<proteinExistence type="predicted"/>
<dbReference type="PANTHER" id="PTHR38926">
    <property type="entry name" value="F-BOX DOMAIN CONTAINING PROTEIN, EXPRESSED"/>
    <property type="match status" value="1"/>
</dbReference>
<evidence type="ECO:0000313" key="2">
    <source>
        <dbReference type="Proteomes" id="UP001141552"/>
    </source>
</evidence>
<sequence length="262" mass="30699">MEGRKWEDLEINCLVNVLGRVGMESLLMDVPFVCKSWYRASLEPKCWKEIVLHGYSSRSNSLWSRFEDEYEIRNFTITKLIKLITNRSNGNCTVFDVSCSFRDEVLQELAEKCPSLMRLSLRWLTSESFSILPQLMGKWKLLEYLGFPRSSYAYKHTRGEINLKFRQILQEISLNCNKFWGLHLFNDVGGFGEEEISPIVTYLPKVKYLYLYGMCDEKHLKTILLGCGELVHLEVGKVGYWAWELDEEMIKLASHINTFIYK</sequence>
<dbReference type="Proteomes" id="UP001141552">
    <property type="component" value="Unassembled WGS sequence"/>
</dbReference>
<reference evidence="1" key="1">
    <citation type="submission" date="2022-02" db="EMBL/GenBank/DDBJ databases">
        <authorList>
            <person name="Henning P.M."/>
            <person name="McCubbin A.G."/>
            <person name="Shore J.S."/>
        </authorList>
    </citation>
    <scope>NUCLEOTIDE SEQUENCE</scope>
    <source>
        <strain evidence="1">F60SS</strain>
        <tissue evidence="1">Leaves</tissue>
    </source>
</reference>
<name>A0A9Q0JA90_9ROSI</name>
<dbReference type="EMBL" id="JAKUCV010004789">
    <property type="protein sequence ID" value="KAJ4834044.1"/>
    <property type="molecule type" value="Genomic_DNA"/>
</dbReference>
<dbReference type="OrthoDB" id="1929062at2759"/>
<evidence type="ECO:0000313" key="1">
    <source>
        <dbReference type="EMBL" id="KAJ4834044.1"/>
    </source>
</evidence>
<dbReference type="Gene3D" id="3.80.10.10">
    <property type="entry name" value="Ribonuclease Inhibitor"/>
    <property type="match status" value="1"/>
</dbReference>